<dbReference type="EMBL" id="CH476621">
    <property type="protein sequence ID" value="EDN91331.1"/>
    <property type="molecule type" value="Genomic_DNA"/>
</dbReference>
<dbReference type="AlphaFoldDB" id="A7E609"/>
<dbReference type="RefSeq" id="XP_001598645.1">
    <property type="nucleotide sequence ID" value="XM_001598595.1"/>
</dbReference>
<organism evidence="1 2">
    <name type="scientific">Sclerotinia sclerotiorum (strain ATCC 18683 / 1980 / Ss-1)</name>
    <name type="common">White mold</name>
    <name type="synonym">Whetzelinia sclerotiorum</name>
    <dbReference type="NCBI Taxonomy" id="665079"/>
    <lineage>
        <taxon>Eukaryota</taxon>
        <taxon>Fungi</taxon>
        <taxon>Dikarya</taxon>
        <taxon>Ascomycota</taxon>
        <taxon>Pezizomycotina</taxon>
        <taxon>Leotiomycetes</taxon>
        <taxon>Helotiales</taxon>
        <taxon>Sclerotiniaceae</taxon>
        <taxon>Sclerotinia</taxon>
    </lineage>
</organism>
<reference evidence="2" key="1">
    <citation type="journal article" date="2011" name="PLoS Genet.">
        <title>Genomic analysis of the necrotrophic fungal pathogens Sclerotinia sclerotiorum and Botrytis cinerea.</title>
        <authorList>
            <person name="Amselem J."/>
            <person name="Cuomo C.A."/>
            <person name="van Kan J.A."/>
            <person name="Viaud M."/>
            <person name="Benito E.P."/>
            <person name="Couloux A."/>
            <person name="Coutinho P.M."/>
            <person name="de Vries R.P."/>
            <person name="Dyer P.S."/>
            <person name="Fillinger S."/>
            <person name="Fournier E."/>
            <person name="Gout L."/>
            <person name="Hahn M."/>
            <person name="Kohn L."/>
            <person name="Lapalu N."/>
            <person name="Plummer K.M."/>
            <person name="Pradier J.M."/>
            <person name="Quevillon E."/>
            <person name="Sharon A."/>
            <person name="Simon A."/>
            <person name="ten Have A."/>
            <person name="Tudzynski B."/>
            <person name="Tudzynski P."/>
            <person name="Wincker P."/>
            <person name="Andrew M."/>
            <person name="Anthouard V."/>
            <person name="Beever R.E."/>
            <person name="Beffa R."/>
            <person name="Benoit I."/>
            <person name="Bouzid O."/>
            <person name="Brault B."/>
            <person name="Chen Z."/>
            <person name="Choquer M."/>
            <person name="Collemare J."/>
            <person name="Cotton P."/>
            <person name="Danchin E.G."/>
            <person name="Da Silva C."/>
            <person name="Gautier A."/>
            <person name="Giraud C."/>
            <person name="Giraud T."/>
            <person name="Gonzalez C."/>
            <person name="Grossetete S."/>
            <person name="Guldener U."/>
            <person name="Henrissat B."/>
            <person name="Howlett B.J."/>
            <person name="Kodira C."/>
            <person name="Kretschmer M."/>
            <person name="Lappartient A."/>
            <person name="Leroch M."/>
            <person name="Levis C."/>
            <person name="Mauceli E."/>
            <person name="Neuveglise C."/>
            <person name="Oeser B."/>
            <person name="Pearson M."/>
            <person name="Poulain J."/>
            <person name="Poussereau N."/>
            <person name="Quesneville H."/>
            <person name="Rascle C."/>
            <person name="Schumacher J."/>
            <person name="Segurens B."/>
            <person name="Sexton A."/>
            <person name="Silva E."/>
            <person name="Sirven C."/>
            <person name="Soanes D.M."/>
            <person name="Talbot N.J."/>
            <person name="Templeton M."/>
            <person name="Yandava C."/>
            <person name="Yarden O."/>
            <person name="Zeng Q."/>
            <person name="Rollins J.A."/>
            <person name="Lebrun M.H."/>
            <person name="Dickman M."/>
        </authorList>
    </citation>
    <scope>NUCLEOTIDE SEQUENCE [LARGE SCALE GENOMIC DNA]</scope>
    <source>
        <strain evidence="2">ATCC 18683 / 1980 / Ss-1</strain>
    </source>
</reference>
<keyword evidence="2" id="KW-1185">Reference proteome</keyword>
<proteinExistence type="predicted"/>
<evidence type="ECO:0000313" key="2">
    <source>
        <dbReference type="Proteomes" id="UP000001312"/>
    </source>
</evidence>
<sequence length="38" mass="4197">MVKYAFDLSFSKFLSSHSVRCSSLNDSSSDVESETCDS</sequence>
<dbReference type="KEGG" id="ssl:SS1G_00734"/>
<evidence type="ECO:0000313" key="1">
    <source>
        <dbReference type="EMBL" id="EDN91331.1"/>
    </source>
</evidence>
<dbReference type="GeneID" id="5494280"/>
<dbReference type="Proteomes" id="UP000001312">
    <property type="component" value="Unassembled WGS sequence"/>
</dbReference>
<dbReference type="HOGENOM" id="CLU_3335859_0_0_1"/>
<protein>
    <submittedName>
        <fullName evidence="1">Uncharacterized protein</fullName>
    </submittedName>
</protein>
<dbReference type="InParanoid" id="A7E609"/>
<gene>
    <name evidence="1" type="ORF">SS1G_00734</name>
</gene>
<accession>A7E609</accession>
<name>A7E609_SCLS1</name>